<organism evidence="10">
    <name type="scientific">uncultured Acetobacteraceae bacterium</name>
    <dbReference type="NCBI Taxonomy" id="169975"/>
    <lineage>
        <taxon>Bacteria</taxon>
        <taxon>Pseudomonadati</taxon>
        <taxon>Pseudomonadota</taxon>
        <taxon>Alphaproteobacteria</taxon>
        <taxon>Acetobacterales</taxon>
        <taxon>Acetobacteraceae</taxon>
        <taxon>environmental samples</taxon>
    </lineage>
</organism>
<evidence type="ECO:0000259" key="8">
    <source>
        <dbReference type="SMART" id="SM00065"/>
    </source>
</evidence>
<dbReference type="SUPFAM" id="SSF55781">
    <property type="entry name" value="GAF domain-like"/>
    <property type="match status" value="1"/>
</dbReference>
<keyword evidence="3" id="KW-0597">Phosphoprotein</keyword>
<dbReference type="GO" id="GO:0005524">
    <property type="term" value="F:ATP binding"/>
    <property type="evidence" value="ECO:0007669"/>
    <property type="project" value="UniProtKB-KW"/>
</dbReference>
<name>A0A6J4JRA3_9PROT</name>
<dbReference type="PANTHER" id="PTHR41523:SF8">
    <property type="entry name" value="ETHYLENE RESPONSE SENSOR PROTEIN"/>
    <property type="match status" value="1"/>
</dbReference>
<keyword evidence="6" id="KW-0418">Kinase</keyword>
<dbReference type="EMBL" id="CADCTG010000321">
    <property type="protein sequence ID" value="CAA9284931.1"/>
    <property type="molecule type" value="Genomic_DNA"/>
</dbReference>
<feature type="domain" description="Histidine kinase/HSP90-like ATPase" evidence="9">
    <location>
        <begin position="311"/>
        <end position="407"/>
    </location>
</feature>
<evidence type="ECO:0000256" key="6">
    <source>
        <dbReference type="ARBA" id="ARBA00022777"/>
    </source>
</evidence>
<dbReference type="InterPro" id="IPR011495">
    <property type="entry name" value="Sig_transdc_His_kin_sub2_dim/P"/>
</dbReference>
<dbReference type="Gene3D" id="3.30.565.10">
    <property type="entry name" value="Histidine kinase-like ATPase, C-terminal domain"/>
    <property type="match status" value="1"/>
</dbReference>
<reference evidence="10" key="1">
    <citation type="submission" date="2020-02" db="EMBL/GenBank/DDBJ databases">
        <authorList>
            <person name="Meier V. D."/>
        </authorList>
    </citation>
    <scope>NUCLEOTIDE SEQUENCE</scope>
    <source>
        <strain evidence="10">AVDCRST_MAG08</strain>
    </source>
</reference>
<evidence type="ECO:0000256" key="2">
    <source>
        <dbReference type="ARBA" id="ARBA00012438"/>
    </source>
</evidence>
<evidence type="ECO:0000259" key="9">
    <source>
        <dbReference type="SMART" id="SM00387"/>
    </source>
</evidence>
<dbReference type="InterPro" id="IPR003018">
    <property type="entry name" value="GAF"/>
</dbReference>
<feature type="domain" description="GAF" evidence="8">
    <location>
        <begin position="51"/>
        <end position="200"/>
    </location>
</feature>
<proteinExistence type="predicted"/>
<keyword evidence="7" id="KW-0067">ATP-binding</keyword>
<dbReference type="SMART" id="SM00065">
    <property type="entry name" value="GAF"/>
    <property type="match status" value="1"/>
</dbReference>
<evidence type="ECO:0000313" key="10">
    <source>
        <dbReference type="EMBL" id="CAA9284931.1"/>
    </source>
</evidence>
<dbReference type="InterPro" id="IPR003594">
    <property type="entry name" value="HATPase_dom"/>
</dbReference>
<dbReference type="AlphaFoldDB" id="A0A6J4JRA3"/>
<dbReference type="Pfam" id="PF07568">
    <property type="entry name" value="HisKA_2"/>
    <property type="match status" value="1"/>
</dbReference>
<sequence>MANHWLPMAAFHQGGDVLPDDDRRTAEADGRLLRQRAALAEFGAQALATDDLDRLLTEGARLCAEGLGVPFCKVLEHRPGPDDLIVRAGVGWQPGVVGGAILPADNGNPGGESFQGARPVAVPDLRDAEGLDLPDIFPRHGIVASVNVPIVGGGARPFGVLEADAAERRDFGPDDLDFLRRYANVMGSAVRAFHRHAAVRAESEARAVLLREQQHRVRNNLMSITAMLRDGERGAADADSRSRFGAARRRVFAMASLYDHLLGTDLTGGTACLRDYLAALCVGAREFYSFAPGGVDLSFEADGAGPSVSVEACTVLGIVANELVANAVEHAFGRAGGVGRIVVRLGECEGGGAAVTVEDDGSGVAPGTETASVGLGFARKLLAHIGYSLALRSAPGSTVWTMAPSSMASAIDL</sequence>
<evidence type="ECO:0000256" key="5">
    <source>
        <dbReference type="ARBA" id="ARBA00022741"/>
    </source>
</evidence>
<evidence type="ECO:0000256" key="1">
    <source>
        <dbReference type="ARBA" id="ARBA00000085"/>
    </source>
</evidence>
<dbReference type="SMART" id="SM00387">
    <property type="entry name" value="HATPase_c"/>
    <property type="match status" value="1"/>
</dbReference>
<comment type="catalytic activity">
    <reaction evidence="1">
        <text>ATP + protein L-histidine = ADP + protein N-phospho-L-histidine.</text>
        <dbReference type="EC" id="2.7.13.3"/>
    </reaction>
</comment>
<dbReference type="PANTHER" id="PTHR41523">
    <property type="entry name" value="TWO-COMPONENT SYSTEM SENSOR PROTEIN"/>
    <property type="match status" value="1"/>
</dbReference>
<evidence type="ECO:0000256" key="3">
    <source>
        <dbReference type="ARBA" id="ARBA00022553"/>
    </source>
</evidence>
<dbReference type="InterPro" id="IPR036890">
    <property type="entry name" value="HATPase_C_sf"/>
</dbReference>
<keyword evidence="5" id="KW-0547">Nucleotide-binding</keyword>
<dbReference type="Pfam" id="PF02518">
    <property type="entry name" value="HATPase_c"/>
    <property type="match status" value="1"/>
</dbReference>
<dbReference type="EC" id="2.7.13.3" evidence="2"/>
<dbReference type="Pfam" id="PF13185">
    <property type="entry name" value="GAF_2"/>
    <property type="match status" value="1"/>
</dbReference>
<evidence type="ECO:0000256" key="7">
    <source>
        <dbReference type="ARBA" id="ARBA00022840"/>
    </source>
</evidence>
<protein>
    <recommendedName>
        <fullName evidence="2">histidine kinase</fullName>
        <ecNumber evidence="2">2.7.13.3</ecNumber>
    </recommendedName>
</protein>
<evidence type="ECO:0000256" key="4">
    <source>
        <dbReference type="ARBA" id="ARBA00022679"/>
    </source>
</evidence>
<keyword evidence="4" id="KW-0808">Transferase</keyword>
<dbReference type="SUPFAM" id="SSF55874">
    <property type="entry name" value="ATPase domain of HSP90 chaperone/DNA topoisomerase II/histidine kinase"/>
    <property type="match status" value="1"/>
</dbReference>
<dbReference type="InterPro" id="IPR029016">
    <property type="entry name" value="GAF-like_dom_sf"/>
</dbReference>
<dbReference type="Gene3D" id="3.30.450.40">
    <property type="match status" value="1"/>
</dbReference>
<dbReference type="GO" id="GO:0004673">
    <property type="term" value="F:protein histidine kinase activity"/>
    <property type="evidence" value="ECO:0007669"/>
    <property type="project" value="UniProtKB-EC"/>
</dbReference>
<gene>
    <name evidence="10" type="ORF">AVDCRST_MAG08-4084</name>
</gene>
<accession>A0A6J4JRA3</accession>